<protein>
    <submittedName>
        <fullName evidence="1">Uncharacterized protein</fullName>
    </submittedName>
</protein>
<evidence type="ECO:0000313" key="2">
    <source>
        <dbReference type="Proteomes" id="UP000335538"/>
    </source>
</evidence>
<reference evidence="1 2" key="1">
    <citation type="submission" date="2019-08" db="EMBL/GenBank/DDBJ databases">
        <authorList>
            <person name="Peeters C."/>
        </authorList>
    </citation>
    <scope>NUCLEOTIDE SEQUENCE [LARGE SCALE GENOMIC DNA]</scope>
    <source>
        <strain evidence="1 2">LMG 31121</strain>
    </source>
</reference>
<gene>
    <name evidence="1" type="ORF">PSP31121_05560</name>
</gene>
<dbReference type="Pfam" id="PF14938">
    <property type="entry name" value="SNAP"/>
    <property type="match status" value="1"/>
</dbReference>
<dbReference type="AlphaFoldDB" id="A0A5E5BKT9"/>
<sequence>MITSSARSIQQNLHTSEYVGVASTQVLRDAALKAALKILDFNDAKAVKELHEKISNTSVFHTLCDIFIFGGQIKAGQHAFTTLLFYQYAEGRNQSVEHIPQPRDEAMASLLQWLTPVGKTVLLDSVKERLDFLYTRQEDEGNEFTVFLAPYDRFCLAGYVSLAEAETLPNPHRTDAPGQLTDREALIQDAANYFRIAAGYYSQDAKRPDLAITSYEKAGDVYRRFGWLSQVAECKQCVAAVLLKQKRFVEAKEAYRQAAVLYEETAEFYRQCKDTPLAKGFAQDAAELHKFADSCGQNQGQLGSAAGGLAPM</sequence>
<organism evidence="1 2">
    <name type="scientific">Pandoraea sputorum</name>
    <dbReference type="NCBI Taxonomy" id="93222"/>
    <lineage>
        <taxon>Bacteria</taxon>
        <taxon>Pseudomonadati</taxon>
        <taxon>Pseudomonadota</taxon>
        <taxon>Betaproteobacteria</taxon>
        <taxon>Burkholderiales</taxon>
        <taxon>Burkholderiaceae</taxon>
        <taxon>Pandoraea</taxon>
    </lineage>
</organism>
<dbReference type="Gene3D" id="1.25.40.10">
    <property type="entry name" value="Tetratricopeptide repeat domain"/>
    <property type="match status" value="1"/>
</dbReference>
<proteinExistence type="predicted"/>
<evidence type="ECO:0000313" key="1">
    <source>
        <dbReference type="EMBL" id="VVE85927.1"/>
    </source>
</evidence>
<dbReference type="SUPFAM" id="SSF48452">
    <property type="entry name" value="TPR-like"/>
    <property type="match status" value="1"/>
</dbReference>
<dbReference type="EMBL" id="CABPSR010000047">
    <property type="protein sequence ID" value="VVE85927.1"/>
    <property type="molecule type" value="Genomic_DNA"/>
</dbReference>
<dbReference type="RefSeq" id="WP_150811569.1">
    <property type="nucleotide sequence ID" value="NZ_CABPSR010000047.1"/>
</dbReference>
<name>A0A5E5BKT9_9BURK</name>
<dbReference type="InterPro" id="IPR011990">
    <property type="entry name" value="TPR-like_helical_dom_sf"/>
</dbReference>
<accession>A0A5E5BKT9</accession>
<dbReference type="Proteomes" id="UP000335538">
    <property type="component" value="Unassembled WGS sequence"/>
</dbReference>